<dbReference type="KEGG" id="hro:HELRODRAFT_162972"/>
<gene>
    <name evidence="2" type="primary">20199867</name>
    <name evidence="1" type="ORF">HELRODRAFT_162972</name>
</gene>
<dbReference type="HOGENOM" id="CLU_1316696_0_0_1"/>
<dbReference type="EnsemblMetazoa" id="HelroT162972">
    <property type="protein sequence ID" value="HelroP162972"/>
    <property type="gene ID" value="HelroG162972"/>
</dbReference>
<evidence type="ECO:0000313" key="3">
    <source>
        <dbReference type="Proteomes" id="UP000015101"/>
    </source>
</evidence>
<reference evidence="2" key="3">
    <citation type="submission" date="2015-06" db="UniProtKB">
        <authorList>
            <consortium name="EnsemblMetazoa"/>
        </authorList>
    </citation>
    <scope>IDENTIFICATION</scope>
</reference>
<reference evidence="1 3" key="2">
    <citation type="journal article" date="2013" name="Nature">
        <title>Insights into bilaterian evolution from three spiralian genomes.</title>
        <authorList>
            <person name="Simakov O."/>
            <person name="Marletaz F."/>
            <person name="Cho S.J."/>
            <person name="Edsinger-Gonzales E."/>
            <person name="Havlak P."/>
            <person name="Hellsten U."/>
            <person name="Kuo D.H."/>
            <person name="Larsson T."/>
            <person name="Lv J."/>
            <person name="Arendt D."/>
            <person name="Savage R."/>
            <person name="Osoegawa K."/>
            <person name="de Jong P."/>
            <person name="Grimwood J."/>
            <person name="Chapman J.A."/>
            <person name="Shapiro H."/>
            <person name="Aerts A."/>
            <person name="Otillar R.P."/>
            <person name="Terry A.Y."/>
            <person name="Boore J.L."/>
            <person name="Grigoriev I.V."/>
            <person name="Lindberg D.R."/>
            <person name="Seaver E.C."/>
            <person name="Weisblat D.A."/>
            <person name="Putnam N.H."/>
            <person name="Rokhsar D.S."/>
        </authorList>
    </citation>
    <scope>NUCLEOTIDE SEQUENCE</scope>
</reference>
<dbReference type="EMBL" id="KB097143">
    <property type="protein sequence ID" value="ESN99424.1"/>
    <property type="molecule type" value="Genomic_DNA"/>
</dbReference>
<dbReference type="OrthoDB" id="8033718at2759"/>
<dbReference type="InParanoid" id="T1ETG7"/>
<name>T1ETG7_HELRO</name>
<reference evidence="3" key="1">
    <citation type="submission" date="2012-12" db="EMBL/GenBank/DDBJ databases">
        <authorList>
            <person name="Hellsten U."/>
            <person name="Grimwood J."/>
            <person name="Chapman J.A."/>
            <person name="Shapiro H."/>
            <person name="Aerts A."/>
            <person name="Otillar R.P."/>
            <person name="Terry A.Y."/>
            <person name="Boore J.L."/>
            <person name="Simakov O."/>
            <person name="Marletaz F."/>
            <person name="Cho S.-J."/>
            <person name="Edsinger-Gonzales E."/>
            <person name="Havlak P."/>
            <person name="Kuo D.-H."/>
            <person name="Larsson T."/>
            <person name="Lv J."/>
            <person name="Arendt D."/>
            <person name="Savage R."/>
            <person name="Osoegawa K."/>
            <person name="de Jong P."/>
            <person name="Lindberg D.R."/>
            <person name="Seaver E.C."/>
            <person name="Weisblat D.A."/>
            <person name="Putnam N.H."/>
            <person name="Grigoriev I.V."/>
            <person name="Rokhsar D.S."/>
        </authorList>
    </citation>
    <scope>NUCLEOTIDE SEQUENCE</scope>
</reference>
<dbReference type="AlphaFoldDB" id="T1ETG7"/>
<dbReference type="CTD" id="20199867"/>
<dbReference type="EMBL" id="AMQM01001244">
    <property type="status" value="NOT_ANNOTATED_CDS"/>
    <property type="molecule type" value="Genomic_DNA"/>
</dbReference>
<sequence>MIPMKNPVFKKYAIYRKDRGIGRGGGLILLIHNSIPYSIKSLPDVPTIESGHHNQRKRHRYQHYQHLHPPKIHLPNSVLEKCSLFASVNLAKVLILDNIVKVNFKNLKNEIKEMLYAQQPIQLHSVLKRTLAPSGTLPRNEDEDSTMFRVCINASDTSKIQDPDNLPENVIIREWRFLKNRTSKVVVLGFFSRMVSIIQSWMKLRSPIV</sequence>
<evidence type="ECO:0000313" key="2">
    <source>
        <dbReference type="EnsemblMetazoa" id="HelroP162972"/>
    </source>
</evidence>
<dbReference type="Proteomes" id="UP000015101">
    <property type="component" value="Unassembled WGS sequence"/>
</dbReference>
<dbReference type="RefSeq" id="XP_009023264.1">
    <property type="nucleotide sequence ID" value="XM_009025016.1"/>
</dbReference>
<protein>
    <submittedName>
        <fullName evidence="1 2">Uncharacterized protein</fullName>
    </submittedName>
</protein>
<proteinExistence type="predicted"/>
<accession>T1ETG7</accession>
<keyword evidence="3" id="KW-1185">Reference proteome</keyword>
<dbReference type="GeneID" id="20199867"/>
<organism evidence="2 3">
    <name type="scientific">Helobdella robusta</name>
    <name type="common">Californian leech</name>
    <dbReference type="NCBI Taxonomy" id="6412"/>
    <lineage>
        <taxon>Eukaryota</taxon>
        <taxon>Metazoa</taxon>
        <taxon>Spiralia</taxon>
        <taxon>Lophotrochozoa</taxon>
        <taxon>Annelida</taxon>
        <taxon>Clitellata</taxon>
        <taxon>Hirudinea</taxon>
        <taxon>Rhynchobdellida</taxon>
        <taxon>Glossiphoniidae</taxon>
        <taxon>Helobdella</taxon>
    </lineage>
</organism>
<evidence type="ECO:0000313" key="1">
    <source>
        <dbReference type="EMBL" id="ESN99424.1"/>
    </source>
</evidence>